<dbReference type="OrthoDB" id="3539829at2"/>
<proteinExistence type="predicted"/>
<evidence type="ECO:0000313" key="2">
    <source>
        <dbReference type="EMBL" id="SET59448.1"/>
    </source>
</evidence>
<name>A0A1I0FMB0_9ACTN</name>
<feature type="transmembrane region" description="Helical" evidence="1">
    <location>
        <begin position="136"/>
        <end position="156"/>
    </location>
</feature>
<sequence length="165" mass="18547">MPRSRHLRWWLAALVMCVLSFLSLWLPSFFEGDGAAGCAGYYPLPFGLAELWDDLQWTWLRLREPVIEHMVVLNGLPSVSALLSALVAAWARWPLSTAVGSLAVLVVAVVGLDWVFMAFSYFMLLGCAGWEGRVLWMLWRLLPVVGYGSAIVLLVVGMRTHRRTR</sequence>
<keyword evidence="1" id="KW-0472">Membrane</keyword>
<reference evidence="2 3" key="1">
    <citation type="submission" date="2016-10" db="EMBL/GenBank/DDBJ databases">
        <authorList>
            <person name="de Groot N.N."/>
        </authorList>
    </citation>
    <scope>NUCLEOTIDE SEQUENCE [LARGE SCALE GENOMIC DNA]</scope>
    <source>
        <strain evidence="2 3">CGMCC 4.5598</strain>
    </source>
</reference>
<accession>A0A1I0FMB0</accession>
<gene>
    <name evidence="2" type="ORF">SAMN05421811_103534</name>
</gene>
<dbReference type="RefSeq" id="WP_143082212.1">
    <property type="nucleotide sequence ID" value="NZ_FOHX01000003.1"/>
</dbReference>
<keyword evidence="3" id="KW-1185">Reference proteome</keyword>
<organism evidence="2 3">
    <name type="scientific">Nonomuraea wenchangensis</name>
    <dbReference type="NCBI Taxonomy" id="568860"/>
    <lineage>
        <taxon>Bacteria</taxon>
        <taxon>Bacillati</taxon>
        <taxon>Actinomycetota</taxon>
        <taxon>Actinomycetes</taxon>
        <taxon>Streptosporangiales</taxon>
        <taxon>Streptosporangiaceae</taxon>
        <taxon>Nonomuraea</taxon>
    </lineage>
</organism>
<evidence type="ECO:0000256" key="1">
    <source>
        <dbReference type="SAM" id="Phobius"/>
    </source>
</evidence>
<keyword evidence="1" id="KW-1133">Transmembrane helix</keyword>
<evidence type="ECO:0000313" key="3">
    <source>
        <dbReference type="Proteomes" id="UP000199361"/>
    </source>
</evidence>
<feature type="transmembrane region" description="Helical" evidence="1">
    <location>
        <begin position="70"/>
        <end position="90"/>
    </location>
</feature>
<dbReference type="Proteomes" id="UP000199361">
    <property type="component" value="Unassembled WGS sequence"/>
</dbReference>
<keyword evidence="1" id="KW-0812">Transmembrane</keyword>
<feature type="transmembrane region" description="Helical" evidence="1">
    <location>
        <begin position="7"/>
        <end position="26"/>
    </location>
</feature>
<dbReference type="EMBL" id="FOHX01000003">
    <property type="protein sequence ID" value="SET59448.1"/>
    <property type="molecule type" value="Genomic_DNA"/>
</dbReference>
<dbReference type="AlphaFoldDB" id="A0A1I0FMB0"/>
<feature type="transmembrane region" description="Helical" evidence="1">
    <location>
        <begin position="102"/>
        <end position="124"/>
    </location>
</feature>
<evidence type="ECO:0008006" key="4">
    <source>
        <dbReference type="Google" id="ProtNLM"/>
    </source>
</evidence>
<protein>
    <recommendedName>
        <fullName evidence="4">EXPERA domain-containing protein</fullName>
    </recommendedName>
</protein>